<comment type="caution">
    <text evidence="1">The sequence shown here is derived from an EMBL/GenBank/DDBJ whole genome shotgun (WGS) entry which is preliminary data.</text>
</comment>
<accession>A0A8X6UQQ2</accession>
<dbReference type="Proteomes" id="UP000887013">
    <property type="component" value="Unassembled WGS sequence"/>
</dbReference>
<dbReference type="OrthoDB" id="10539043at2759"/>
<organism evidence="1 2">
    <name type="scientific">Nephila pilipes</name>
    <name type="common">Giant wood spider</name>
    <name type="synonym">Nephila maculata</name>
    <dbReference type="NCBI Taxonomy" id="299642"/>
    <lineage>
        <taxon>Eukaryota</taxon>
        <taxon>Metazoa</taxon>
        <taxon>Ecdysozoa</taxon>
        <taxon>Arthropoda</taxon>
        <taxon>Chelicerata</taxon>
        <taxon>Arachnida</taxon>
        <taxon>Araneae</taxon>
        <taxon>Araneomorphae</taxon>
        <taxon>Entelegynae</taxon>
        <taxon>Araneoidea</taxon>
        <taxon>Nephilidae</taxon>
        <taxon>Nephila</taxon>
    </lineage>
</organism>
<evidence type="ECO:0000313" key="1">
    <source>
        <dbReference type="EMBL" id="GFU38196.1"/>
    </source>
</evidence>
<reference evidence="1" key="1">
    <citation type="submission" date="2020-08" db="EMBL/GenBank/DDBJ databases">
        <title>Multicomponent nature underlies the extraordinary mechanical properties of spider dragline silk.</title>
        <authorList>
            <person name="Kono N."/>
            <person name="Nakamura H."/>
            <person name="Mori M."/>
            <person name="Yoshida Y."/>
            <person name="Ohtoshi R."/>
            <person name="Malay A.D."/>
            <person name="Moran D.A.P."/>
            <person name="Tomita M."/>
            <person name="Numata K."/>
            <person name="Arakawa K."/>
        </authorList>
    </citation>
    <scope>NUCLEOTIDE SEQUENCE</scope>
</reference>
<protein>
    <submittedName>
        <fullName evidence="1">Uncharacterized protein</fullName>
    </submittedName>
</protein>
<proteinExistence type="predicted"/>
<gene>
    <name evidence="1" type="ORF">NPIL_151</name>
</gene>
<keyword evidence="2" id="KW-1185">Reference proteome</keyword>
<dbReference type="AlphaFoldDB" id="A0A8X6UQQ2"/>
<evidence type="ECO:0000313" key="2">
    <source>
        <dbReference type="Proteomes" id="UP000887013"/>
    </source>
</evidence>
<sequence length="123" mass="13932">MKENTEKTIVQLFTMSQLEPQINLFYKGIPLHQKVLQPNVTPNSLRSPSMLWKNTRNHDEEKSAIHEAAKQLPVLNLPARKVVFFINSQAVISDLSSNNPTDCPRIIQCHKEMADLITSGRAP</sequence>
<name>A0A8X6UQQ2_NEPPI</name>
<dbReference type="EMBL" id="BMAW01131165">
    <property type="protein sequence ID" value="GFU38196.1"/>
    <property type="molecule type" value="Genomic_DNA"/>
</dbReference>